<evidence type="ECO:0000259" key="2">
    <source>
        <dbReference type="Pfam" id="PF23622"/>
    </source>
</evidence>
<dbReference type="Proteomes" id="UP000824120">
    <property type="component" value="Chromosome 4"/>
</dbReference>
<evidence type="ECO:0000313" key="4">
    <source>
        <dbReference type="Proteomes" id="UP000824120"/>
    </source>
</evidence>
<evidence type="ECO:0008006" key="5">
    <source>
        <dbReference type="Google" id="ProtNLM"/>
    </source>
</evidence>
<dbReference type="PANTHER" id="PTHR34145:SF28">
    <property type="entry name" value="F-BOX DOMAIN-CONTAINING PROTEIN"/>
    <property type="match status" value="1"/>
</dbReference>
<proteinExistence type="predicted"/>
<dbReference type="Pfam" id="PF23622">
    <property type="entry name" value="LRR_At1g61320_AtMIF1"/>
    <property type="match status" value="2"/>
</dbReference>
<organism evidence="3 4">
    <name type="scientific">Solanum commersonii</name>
    <name type="common">Commerson's wild potato</name>
    <name type="synonym">Commerson's nightshade</name>
    <dbReference type="NCBI Taxonomy" id="4109"/>
    <lineage>
        <taxon>Eukaryota</taxon>
        <taxon>Viridiplantae</taxon>
        <taxon>Streptophyta</taxon>
        <taxon>Embryophyta</taxon>
        <taxon>Tracheophyta</taxon>
        <taxon>Spermatophyta</taxon>
        <taxon>Magnoliopsida</taxon>
        <taxon>eudicotyledons</taxon>
        <taxon>Gunneridae</taxon>
        <taxon>Pentapetalae</taxon>
        <taxon>asterids</taxon>
        <taxon>lamiids</taxon>
        <taxon>Solanales</taxon>
        <taxon>Solanaceae</taxon>
        <taxon>Solanoideae</taxon>
        <taxon>Solaneae</taxon>
        <taxon>Solanum</taxon>
    </lineage>
</organism>
<feature type="domain" description="At1g61320/AtMIF1 LRR" evidence="2">
    <location>
        <begin position="236"/>
        <end position="314"/>
    </location>
</feature>
<dbReference type="InterPro" id="IPR053772">
    <property type="entry name" value="At1g61320/At1g61330-like"/>
</dbReference>
<dbReference type="InterPro" id="IPR036047">
    <property type="entry name" value="F-box-like_dom_sf"/>
</dbReference>
<dbReference type="OrthoDB" id="1287740at2759"/>
<evidence type="ECO:0000313" key="3">
    <source>
        <dbReference type="EMBL" id="KAG5611656.1"/>
    </source>
</evidence>
<dbReference type="Gene3D" id="3.80.10.10">
    <property type="entry name" value="Ribonuclease Inhibitor"/>
    <property type="match status" value="1"/>
</dbReference>
<feature type="domain" description="F-box" evidence="1">
    <location>
        <begin position="8"/>
        <end position="41"/>
    </location>
</feature>
<sequence>MMERATIDILPECLIEKIASYLSFKDAAKMSILSKTWLRSWFTHPNIEFKYPYSGRNLELVDTIMDRYRDRKIPIDKFELSYSDFSLISQPIDKWLDIALQNGVKYLFFEVHNFSLPIFIILAAKSLTELVVDWCTLMPVSFSSDVTNCNSLRKLSLTHVKLDENMLQTLLNCCPLIVSFIFYYCWGFKKIELLNLQKIKSVSIKSREQNELIKIQAPTLEHLTYDGYLWGKLDIVECQNLKSLDISYVRISDEFLQNLISGSQSLKDLKIRNCEDIEEIDSSNLESLEYMGYKIPKLKIARQLKHLKINLQCFSSLKAAWFCNLRKLLSNSISCPEISLDFSKWNEINLTDLQLHHGVATPKVDVLNVNCTWRKGECPTFLDALLLSCHPRRLNIRSTSATFKYFINRLIYMKNMSFDDNSWHLAELQLNREGLSIRPDMPYYIEYSFLLDW</sequence>
<dbReference type="SUPFAM" id="SSF81383">
    <property type="entry name" value="F-box domain"/>
    <property type="match status" value="1"/>
</dbReference>
<dbReference type="EMBL" id="JACXVP010000004">
    <property type="protein sequence ID" value="KAG5611656.1"/>
    <property type="molecule type" value="Genomic_DNA"/>
</dbReference>
<dbReference type="PANTHER" id="PTHR34145">
    <property type="entry name" value="OS02G0105600 PROTEIN"/>
    <property type="match status" value="1"/>
</dbReference>
<dbReference type="InterPro" id="IPR032675">
    <property type="entry name" value="LRR_dom_sf"/>
</dbReference>
<protein>
    <recommendedName>
        <fullName evidence="5">F-box family protein</fullName>
    </recommendedName>
</protein>
<dbReference type="Pfam" id="PF00646">
    <property type="entry name" value="F-box"/>
    <property type="match status" value="1"/>
</dbReference>
<accession>A0A9J5ZIG1</accession>
<dbReference type="InterPro" id="IPR055357">
    <property type="entry name" value="LRR_At1g61320_AtMIF1"/>
</dbReference>
<feature type="domain" description="At1g61320/AtMIF1 LRR" evidence="2">
    <location>
        <begin position="77"/>
        <end position="233"/>
    </location>
</feature>
<dbReference type="SUPFAM" id="SSF52047">
    <property type="entry name" value="RNI-like"/>
    <property type="match status" value="1"/>
</dbReference>
<keyword evidence="4" id="KW-1185">Reference proteome</keyword>
<name>A0A9J5ZIG1_SOLCO</name>
<comment type="caution">
    <text evidence="3">The sequence shown here is derived from an EMBL/GenBank/DDBJ whole genome shotgun (WGS) entry which is preliminary data.</text>
</comment>
<reference evidence="3 4" key="1">
    <citation type="submission" date="2020-09" db="EMBL/GenBank/DDBJ databases">
        <title>De no assembly of potato wild relative species, Solanum commersonii.</title>
        <authorList>
            <person name="Cho K."/>
        </authorList>
    </citation>
    <scope>NUCLEOTIDE SEQUENCE [LARGE SCALE GENOMIC DNA]</scope>
    <source>
        <strain evidence="3">LZ3.2</strain>
        <tissue evidence="3">Leaf</tissue>
    </source>
</reference>
<evidence type="ECO:0000259" key="1">
    <source>
        <dbReference type="Pfam" id="PF00646"/>
    </source>
</evidence>
<gene>
    <name evidence="3" type="ORF">H5410_022937</name>
</gene>
<dbReference type="InterPro" id="IPR001810">
    <property type="entry name" value="F-box_dom"/>
</dbReference>
<dbReference type="AlphaFoldDB" id="A0A9J5ZIG1"/>